<evidence type="ECO:0000256" key="5">
    <source>
        <dbReference type="ARBA" id="ARBA00022989"/>
    </source>
</evidence>
<evidence type="ECO:0000256" key="1">
    <source>
        <dbReference type="ARBA" id="ARBA00004651"/>
    </source>
</evidence>
<evidence type="ECO:0000256" key="3">
    <source>
        <dbReference type="ARBA" id="ARBA00022475"/>
    </source>
</evidence>
<dbReference type="SUPFAM" id="SSF103473">
    <property type="entry name" value="MFS general substrate transporter"/>
    <property type="match status" value="1"/>
</dbReference>
<name>A0A382W9L1_9ZZZZ</name>
<evidence type="ECO:0008006" key="9">
    <source>
        <dbReference type="Google" id="ProtNLM"/>
    </source>
</evidence>
<evidence type="ECO:0000256" key="6">
    <source>
        <dbReference type="ARBA" id="ARBA00023136"/>
    </source>
</evidence>
<gene>
    <name evidence="8" type="ORF">METZ01_LOCUS408044</name>
</gene>
<comment type="subcellular location">
    <subcellularLocation>
        <location evidence="1">Cell membrane</location>
        <topology evidence="1">Multi-pass membrane protein</topology>
    </subcellularLocation>
</comment>
<proteinExistence type="predicted"/>
<sequence>KNRKVTPSKDTNGTEYYALSRVNKGGDVVKDAQGKVVDSGLVAVPIEVRTKDFWRVVICLFIVGASAGMYVTPLQALLQKLSPVDARGQYIAASNAIDTVWEVCAIGLFYLLRNVGVGSQEIFFLVVGVAGLTVTLFVMKIQPHIHKPEWH</sequence>
<dbReference type="PANTHER" id="PTHR43266">
    <property type="entry name" value="MACROLIDE-EFFLUX PROTEIN"/>
    <property type="match status" value="1"/>
</dbReference>
<dbReference type="Gene3D" id="1.20.1250.20">
    <property type="entry name" value="MFS general substrate transporter like domains"/>
    <property type="match status" value="1"/>
</dbReference>
<keyword evidence="5 7" id="KW-1133">Transmembrane helix</keyword>
<feature type="transmembrane region" description="Helical" evidence="7">
    <location>
        <begin position="53"/>
        <end position="78"/>
    </location>
</feature>
<dbReference type="EMBL" id="UINC01157932">
    <property type="protein sequence ID" value="SVD55190.1"/>
    <property type="molecule type" value="Genomic_DNA"/>
</dbReference>
<keyword evidence="6 7" id="KW-0472">Membrane</keyword>
<feature type="non-terminal residue" evidence="8">
    <location>
        <position position="1"/>
    </location>
</feature>
<dbReference type="GO" id="GO:0005886">
    <property type="term" value="C:plasma membrane"/>
    <property type="evidence" value="ECO:0007669"/>
    <property type="project" value="UniProtKB-SubCell"/>
</dbReference>
<evidence type="ECO:0000256" key="4">
    <source>
        <dbReference type="ARBA" id="ARBA00022692"/>
    </source>
</evidence>
<dbReference type="AlphaFoldDB" id="A0A382W9L1"/>
<reference evidence="8" key="1">
    <citation type="submission" date="2018-05" db="EMBL/GenBank/DDBJ databases">
        <authorList>
            <person name="Lanie J.A."/>
            <person name="Ng W.-L."/>
            <person name="Kazmierczak K.M."/>
            <person name="Andrzejewski T.M."/>
            <person name="Davidsen T.M."/>
            <person name="Wayne K.J."/>
            <person name="Tettelin H."/>
            <person name="Glass J.I."/>
            <person name="Rusch D."/>
            <person name="Podicherti R."/>
            <person name="Tsui H.-C.T."/>
            <person name="Winkler M.E."/>
        </authorList>
    </citation>
    <scope>NUCLEOTIDE SEQUENCE</scope>
</reference>
<dbReference type="InterPro" id="IPR036259">
    <property type="entry name" value="MFS_trans_sf"/>
</dbReference>
<accession>A0A382W9L1</accession>
<feature type="transmembrane region" description="Helical" evidence="7">
    <location>
        <begin position="90"/>
        <end position="110"/>
    </location>
</feature>
<feature type="transmembrane region" description="Helical" evidence="7">
    <location>
        <begin position="122"/>
        <end position="139"/>
    </location>
</feature>
<keyword evidence="4 7" id="KW-0812">Transmembrane</keyword>
<organism evidence="8">
    <name type="scientific">marine metagenome</name>
    <dbReference type="NCBI Taxonomy" id="408172"/>
    <lineage>
        <taxon>unclassified sequences</taxon>
        <taxon>metagenomes</taxon>
        <taxon>ecological metagenomes</taxon>
    </lineage>
</organism>
<protein>
    <recommendedName>
        <fullName evidence="9">Major facilitator superfamily (MFS) profile domain-containing protein</fullName>
    </recommendedName>
</protein>
<evidence type="ECO:0000256" key="7">
    <source>
        <dbReference type="SAM" id="Phobius"/>
    </source>
</evidence>
<keyword evidence="2" id="KW-0813">Transport</keyword>
<evidence type="ECO:0000313" key="8">
    <source>
        <dbReference type="EMBL" id="SVD55190.1"/>
    </source>
</evidence>
<evidence type="ECO:0000256" key="2">
    <source>
        <dbReference type="ARBA" id="ARBA00022448"/>
    </source>
</evidence>
<dbReference type="PANTHER" id="PTHR43266:SF2">
    <property type="entry name" value="MAJOR FACILITATOR SUPERFAMILY (MFS) PROFILE DOMAIN-CONTAINING PROTEIN"/>
    <property type="match status" value="1"/>
</dbReference>
<keyword evidence="3" id="KW-1003">Cell membrane</keyword>